<feature type="domain" description="Prenylcysteine lyase" evidence="6">
    <location>
        <begin position="16"/>
        <end position="111"/>
    </location>
</feature>
<reference evidence="7" key="1">
    <citation type="submission" date="2023-05" db="EMBL/GenBank/DDBJ databases">
        <authorList>
            <person name="Huff M."/>
        </authorList>
    </citation>
    <scope>NUCLEOTIDE SEQUENCE</scope>
</reference>
<evidence type="ECO:0000256" key="5">
    <source>
        <dbReference type="ARBA" id="ARBA00023180"/>
    </source>
</evidence>
<evidence type="ECO:0000313" key="7">
    <source>
        <dbReference type="EMBL" id="CAI9758363.1"/>
    </source>
</evidence>
<dbReference type="PANTHER" id="PTHR15944">
    <property type="entry name" value="FARNESYLCYSTEINE LYASE"/>
    <property type="match status" value="1"/>
</dbReference>
<keyword evidence="8" id="KW-1185">Reference proteome</keyword>
<dbReference type="Proteomes" id="UP000834106">
    <property type="component" value="Chromosome 3"/>
</dbReference>
<keyword evidence="2" id="KW-0285">Flavoprotein</keyword>
<keyword evidence="3" id="KW-0274">FAD</keyword>
<dbReference type="GO" id="GO:0030328">
    <property type="term" value="P:prenylcysteine catabolic process"/>
    <property type="evidence" value="ECO:0007669"/>
    <property type="project" value="InterPro"/>
</dbReference>
<gene>
    <name evidence="7" type="ORF">FPE_LOCUS5793</name>
</gene>
<evidence type="ECO:0000256" key="2">
    <source>
        <dbReference type="ARBA" id="ARBA00022630"/>
    </source>
</evidence>
<dbReference type="Pfam" id="PF07156">
    <property type="entry name" value="Prenylcys_lyase"/>
    <property type="match status" value="1"/>
</dbReference>
<sequence length="147" mass="16725">MKKESTSYLGDVYVLNFTKGKSYNCGVTVVATPLDELNIDFNPRISIPPRKLQRTHANFVRGLLNLVGTTESPDVAFSSINILKQHEDDMTYKLFPRKPMTDALLDEVFSWSASLNCHFLYAVNLFQVFEIAHLLFSQCIPDKGYRS</sequence>
<evidence type="ECO:0000313" key="8">
    <source>
        <dbReference type="Proteomes" id="UP000834106"/>
    </source>
</evidence>
<dbReference type="InterPro" id="IPR017046">
    <property type="entry name" value="Prenylcysteine_Oxase1"/>
</dbReference>
<comment type="cofactor">
    <cofactor evidence="1">
        <name>FAD</name>
        <dbReference type="ChEBI" id="CHEBI:57692"/>
    </cofactor>
</comment>
<accession>A0AAD1YVX4</accession>
<name>A0AAD1YVX4_9LAMI</name>
<keyword evidence="4" id="KW-0560">Oxidoreductase</keyword>
<proteinExistence type="predicted"/>
<dbReference type="EMBL" id="OU503038">
    <property type="protein sequence ID" value="CAI9758363.1"/>
    <property type="molecule type" value="Genomic_DNA"/>
</dbReference>
<dbReference type="GO" id="GO:0001735">
    <property type="term" value="F:prenylcysteine oxidase activity"/>
    <property type="evidence" value="ECO:0007669"/>
    <property type="project" value="InterPro"/>
</dbReference>
<evidence type="ECO:0000256" key="3">
    <source>
        <dbReference type="ARBA" id="ARBA00022827"/>
    </source>
</evidence>
<dbReference type="PANTHER" id="PTHR15944:SF0">
    <property type="entry name" value="PRENYLCYSTEINE LYASE DOMAIN-CONTAINING PROTEIN"/>
    <property type="match status" value="1"/>
</dbReference>
<keyword evidence="5" id="KW-0325">Glycoprotein</keyword>
<evidence type="ECO:0000259" key="6">
    <source>
        <dbReference type="Pfam" id="PF07156"/>
    </source>
</evidence>
<protein>
    <recommendedName>
        <fullName evidence="6">Prenylcysteine lyase domain-containing protein</fullName>
    </recommendedName>
</protein>
<dbReference type="AlphaFoldDB" id="A0AAD1YVX4"/>
<evidence type="ECO:0000256" key="4">
    <source>
        <dbReference type="ARBA" id="ARBA00023002"/>
    </source>
</evidence>
<organism evidence="7 8">
    <name type="scientific">Fraxinus pennsylvanica</name>
    <dbReference type="NCBI Taxonomy" id="56036"/>
    <lineage>
        <taxon>Eukaryota</taxon>
        <taxon>Viridiplantae</taxon>
        <taxon>Streptophyta</taxon>
        <taxon>Embryophyta</taxon>
        <taxon>Tracheophyta</taxon>
        <taxon>Spermatophyta</taxon>
        <taxon>Magnoliopsida</taxon>
        <taxon>eudicotyledons</taxon>
        <taxon>Gunneridae</taxon>
        <taxon>Pentapetalae</taxon>
        <taxon>asterids</taxon>
        <taxon>lamiids</taxon>
        <taxon>Lamiales</taxon>
        <taxon>Oleaceae</taxon>
        <taxon>Oleeae</taxon>
        <taxon>Fraxinus</taxon>
    </lineage>
</organism>
<dbReference type="InterPro" id="IPR010795">
    <property type="entry name" value="Prenylcys_lyase"/>
</dbReference>
<dbReference type="GO" id="GO:0030327">
    <property type="term" value="P:prenylated protein catabolic process"/>
    <property type="evidence" value="ECO:0007669"/>
    <property type="project" value="TreeGrafter"/>
</dbReference>
<evidence type="ECO:0000256" key="1">
    <source>
        <dbReference type="ARBA" id="ARBA00001974"/>
    </source>
</evidence>